<dbReference type="Pfam" id="PF07007">
    <property type="entry name" value="LprI"/>
    <property type="match status" value="1"/>
</dbReference>
<dbReference type="KEGG" id="psw:LK03_02010"/>
<feature type="signal peptide" evidence="1">
    <location>
        <begin position="1"/>
        <end position="22"/>
    </location>
</feature>
<evidence type="ECO:0000256" key="1">
    <source>
        <dbReference type="SAM" id="SignalP"/>
    </source>
</evidence>
<proteinExistence type="predicted"/>
<evidence type="ECO:0000259" key="2">
    <source>
        <dbReference type="Pfam" id="PF07007"/>
    </source>
</evidence>
<dbReference type="RefSeq" id="WP_038410853.1">
    <property type="nucleotide sequence ID" value="NZ_CP009455.1"/>
</dbReference>
<evidence type="ECO:0000313" key="4">
    <source>
        <dbReference type="Proteomes" id="UP000029493"/>
    </source>
</evidence>
<evidence type="ECO:0000313" key="3">
    <source>
        <dbReference type="EMBL" id="AIR88091.1"/>
    </source>
</evidence>
<keyword evidence="1" id="KW-0732">Signal</keyword>
<dbReference type="Gene3D" id="1.20.1270.180">
    <property type="match status" value="1"/>
</dbReference>
<feature type="chain" id="PRO_5001850916" description="Lysozyme inhibitor LprI-like N-terminal domain-containing protein" evidence="1">
    <location>
        <begin position="23"/>
        <end position="130"/>
    </location>
</feature>
<dbReference type="eggNOG" id="COG3755">
    <property type="taxonomic scope" value="Bacteria"/>
</dbReference>
<dbReference type="EMBL" id="CP009455">
    <property type="protein sequence ID" value="AIR88091.1"/>
    <property type="molecule type" value="Genomic_DNA"/>
</dbReference>
<dbReference type="OrthoDB" id="7340239at2"/>
<dbReference type="PANTHER" id="PTHR39176">
    <property type="entry name" value="PERIPLASMIC PROTEIN-RELATED"/>
    <property type="match status" value="1"/>
</dbReference>
<feature type="domain" description="Lysozyme inhibitor LprI-like N-terminal" evidence="2">
    <location>
        <begin position="32"/>
        <end position="122"/>
    </location>
</feature>
<organism evidence="3 4">
    <name type="scientific">Pseudomonas cremoricolorata</name>
    <dbReference type="NCBI Taxonomy" id="157783"/>
    <lineage>
        <taxon>Bacteria</taxon>
        <taxon>Pseudomonadati</taxon>
        <taxon>Pseudomonadota</taxon>
        <taxon>Gammaproteobacteria</taxon>
        <taxon>Pseudomonadales</taxon>
        <taxon>Pseudomonadaceae</taxon>
        <taxon>Pseudomonas</taxon>
    </lineage>
</organism>
<name>A0A089WHM1_9PSED</name>
<dbReference type="PANTHER" id="PTHR39176:SF1">
    <property type="entry name" value="PERIPLASMIC PROTEIN"/>
    <property type="match status" value="1"/>
</dbReference>
<accession>A0A089WHM1</accession>
<keyword evidence="4" id="KW-1185">Reference proteome</keyword>
<protein>
    <recommendedName>
        <fullName evidence="2">Lysozyme inhibitor LprI-like N-terminal domain-containing protein</fullName>
    </recommendedName>
</protein>
<gene>
    <name evidence="3" type="ORF">LK03_02010</name>
</gene>
<dbReference type="InterPro" id="IPR009739">
    <property type="entry name" value="LprI-like_N"/>
</dbReference>
<reference evidence="3 4" key="1">
    <citation type="submission" date="2014-09" db="EMBL/GenBank/DDBJ databases">
        <authorList>
            <person name="Chan K.-G."/>
        </authorList>
    </citation>
    <scope>NUCLEOTIDE SEQUENCE [LARGE SCALE GENOMIC DNA]</scope>
    <source>
        <strain evidence="3 4">ND07</strain>
    </source>
</reference>
<dbReference type="Proteomes" id="UP000029493">
    <property type="component" value="Chromosome"/>
</dbReference>
<dbReference type="AlphaFoldDB" id="A0A089WHM1"/>
<dbReference type="STRING" id="157783.LK03_02010"/>
<sequence length="130" mass="14417">MLKLPLVTSAIAAALMLSNAHAAEGSKAYTQCMDKASSTSLMSTCIQSESTRQDTRLNQAYKQLMGKLAAPKQKALREVQRNWIAYRDSNCTFWGRLNDGTLSQLDGAMCIKDMTESRAHELERMLNPEG</sequence>